<dbReference type="STRING" id="189425.PGRAT_24175"/>
<dbReference type="HOGENOM" id="CLU_1957384_0_0_9"/>
<feature type="coiled-coil region" evidence="1">
    <location>
        <begin position="59"/>
        <end position="93"/>
    </location>
</feature>
<keyword evidence="1" id="KW-0175">Coiled coil</keyword>
<organism evidence="2 3">
    <name type="scientific">Paenibacillus graminis</name>
    <dbReference type="NCBI Taxonomy" id="189425"/>
    <lineage>
        <taxon>Bacteria</taxon>
        <taxon>Bacillati</taxon>
        <taxon>Bacillota</taxon>
        <taxon>Bacilli</taxon>
        <taxon>Bacillales</taxon>
        <taxon>Paenibacillaceae</taxon>
        <taxon>Paenibacillus</taxon>
    </lineage>
</organism>
<dbReference type="EMBL" id="CP009287">
    <property type="protein sequence ID" value="AIQ70382.1"/>
    <property type="molecule type" value="Genomic_DNA"/>
</dbReference>
<keyword evidence="3" id="KW-1185">Reference proteome</keyword>
<sequence length="128" mass="14159">MTPERKEQMKAAFEMYGSLGGESIKELLAALEEAEKPDIKSINKIKKLEVDLQSALAVNQKYLGDIERISSELAEAQQTIARQREALENAKGSFETLALLTNTQDIKIVSHNAIVCLEKSLEEGEAQP</sequence>
<dbReference type="KEGG" id="pgm:PGRAT_24175"/>
<gene>
    <name evidence="2" type="ORF">PGRAT_24175</name>
</gene>
<dbReference type="AlphaFoldDB" id="A0A089MAT8"/>
<proteinExistence type="predicted"/>
<protein>
    <submittedName>
        <fullName evidence="2">Uncharacterized protein</fullName>
    </submittedName>
</protein>
<evidence type="ECO:0000256" key="1">
    <source>
        <dbReference type="SAM" id="Coils"/>
    </source>
</evidence>
<dbReference type="RefSeq" id="WP_025704850.1">
    <property type="nucleotide sequence ID" value="NZ_CP009287.1"/>
</dbReference>
<evidence type="ECO:0000313" key="2">
    <source>
        <dbReference type="EMBL" id="AIQ70382.1"/>
    </source>
</evidence>
<dbReference type="Proteomes" id="UP000029500">
    <property type="component" value="Chromosome"/>
</dbReference>
<reference evidence="2 3" key="1">
    <citation type="submission" date="2014-08" db="EMBL/GenBank/DDBJ databases">
        <title>Comparative genomics of the Paenibacillus odorifer group.</title>
        <authorList>
            <person name="den Bakker H.C."/>
            <person name="Tsai Y.-C."/>
            <person name="Martin N."/>
            <person name="Korlach J."/>
            <person name="Wiedmann M."/>
        </authorList>
    </citation>
    <scope>NUCLEOTIDE SEQUENCE [LARGE SCALE GENOMIC DNA]</scope>
    <source>
        <strain evidence="2 3">DSM 15220</strain>
    </source>
</reference>
<accession>A0A089MAT8</accession>
<name>A0A089MAT8_9BACL</name>
<evidence type="ECO:0000313" key="3">
    <source>
        <dbReference type="Proteomes" id="UP000029500"/>
    </source>
</evidence>